<dbReference type="InterPro" id="IPR001279">
    <property type="entry name" value="Metallo-B-lactamas"/>
</dbReference>
<dbReference type="PANTHER" id="PTHR13754">
    <property type="entry name" value="METALLO-BETA-LACTAMASE SUPERFAMILY PROTEIN"/>
    <property type="match status" value="1"/>
</dbReference>
<evidence type="ECO:0000259" key="1">
    <source>
        <dbReference type="Pfam" id="PF00753"/>
    </source>
</evidence>
<evidence type="ECO:0000313" key="3">
    <source>
        <dbReference type="Proteomes" id="UP000319449"/>
    </source>
</evidence>
<dbReference type="Proteomes" id="UP000319449">
    <property type="component" value="Unassembled WGS sequence"/>
</dbReference>
<dbReference type="Gene3D" id="3.60.15.10">
    <property type="entry name" value="Ribonuclease Z/Hydroxyacylglutathione hydrolase-like"/>
    <property type="match status" value="1"/>
</dbReference>
<dbReference type="SUPFAM" id="SSF56281">
    <property type="entry name" value="Metallo-hydrolase/oxidoreductase"/>
    <property type="match status" value="1"/>
</dbReference>
<gene>
    <name evidence="2" type="ORF">JN12_02778</name>
</gene>
<dbReference type="RefSeq" id="WP_145023766.1">
    <property type="nucleotide sequence ID" value="NZ_VLLN01000018.1"/>
</dbReference>
<dbReference type="CDD" id="cd07713">
    <property type="entry name" value="DHPS-like_MBL-fold"/>
    <property type="match status" value="1"/>
</dbReference>
<protein>
    <submittedName>
        <fullName evidence="2">7, 8-dihydropterin-6-yl-methyl-4-(Beta-D-ribofuranosyl)aminobenzene 5'-phosphate synthase</fullName>
    </submittedName>
</protein>
<feature type="domain" description="Metallo-beta-lactamase" evidence="1">
    <location>
        <begin position="24"/>
        <end position="135"/>
    </location>
</feature>
<dbReference type="AlphaFoldDB" id="A0A562VJU2"/>
<organism evidence="2 3">
    <name type="scientific">Geobacter argillaceus</name>
    <dbReference type="NCBI Taxonomy" id="345631"/>
    <lineage>
        <taxon>Bacteria</taxon>
        <taxon>Pseudomonadati</taxon>
        <taxon>Thermodesulfobacteriota</taxon>
        <taxon>Desulfuromonadia</taxon>
        <taxon>Geobacterales</taxon>
        <taxon>Geobacteraceae</taxon>
        <taxon>Geobacter</taxon>
    </lineage>
</organism>
<evidence type="ECO:0000313" key="2">
    <source>
        <dbReference type="EMBL" id="TWJ18017.1"/>
    </source>
</evidence>
<name>A0A562VJU2_9BACT</name>
<reference evidence="2 3" key="1">
    <citation type="submission" date="2019-07" db="EMBL/GenBank/DDBJ databases">
        <title>Genomic Encyclopedia of Archaeal and Bacterial Type Strains, Phase II (KMG-II): from individual species to whole genera.</title>
        <authorList>
            <person name="Goeker M."/>
        </authorList>
    </citation>
    <scope>NUCLEOTIDE SEQUENCE [LARGE SCALE GENOMIC DNA]</scope>
    <source>
        <strain evidence="2 3">ATCC BAA-1139</strain>
    </source>
</reference>
<dbReference type="InterPro" id="IPR036866">
    <property type="entry name" value="RibonucZ/Hydroxyglut_hydro"/>
</dbReference>
<dbReference type="EMBL" id="VLLN01000018">
    <property type="protein sequence ID" value="TWJ18017.1"/>
    <property type="molecule type" value="Genomic_DNA"/>
</dbReference>
<dbReference type="InterPro" id="IPR041712">
    <property type="entry name" value="DHPS-like_MBL-fold"/>
</dbReference>
<keyword evidence="3" id="KW-1185">Reference proteome</keyword>
<proteinExistence type="predicted"/>
<accession>A0A562VJU2</accession>
<dbReference type="OrthoDB" id="9803916at2"/>
<comment type="caution">
    <text evidence="2">The sequence shown here is derived from an EMBL/GenBank/DDBJ whole genome shotgun (WGS) entry which is preliminary data.</text>
</comment>
<sequence length="276" mass="29725">MKHRITVLCDNTVGPVTGTLGEHGFAALVEHPAGALLFDTGQGATLLANAQRLNKDLHRVGTVVLSHGHCDHTGGLLPLLRICGPRRVLAHPGVFASRYRVKDTGEAIAIGIPYTEEYLQEHGARFDLSREPREVAAGLLLTGEVPHRTDFETGDRGLYSDPVKEHIDLLPDDQSLVIRGERGLTILLGCCHAGLVNTIEAARQLTGEDEVYAVVGGTHLGFCTGSQLEQTIQALRRFRVKKICASHCTGFAAAARLAHEFPGAFQPTAVGYCLEV</sequence>
<dbReference type="Pfam" id="PF00753">
    <property type="entry name" value="Lactamase_B"/>
    <property type="match status" value="1"/>
</dbReference>
<dbReference type="InterPro" id="IPR052926">
    <property type="entry name" value="Metallo-beta-lactamase_dom"/>
</dbReference>
<dbReference type="GO" id="GO:0016740">
    <property type="term" value="F:transferase activity"/>
    <property type="evidence" value="ECO:0007669"/>
    <property type="project" value="TreeGrafter"/>
</dbReference>
<dbReference type="PANTHER" id="PTHR13754:SF13">
    <property type="entry name" value="METALLO-BETA-LACTAMASE SUPERFAMILY PROTEIN (AFU_ORTHOLOGUE AFUA_3G07630)"/>
    <property type="match status" value="1"/>
</dbReference>